<sequence length="80" mass="8499">MSPQAYHVSAPAKVILFGEHAVVYGKTAIAASAGLYTYLSIIPSATSDIQLFLPDIGISSSWPLAHLRALVPAETPRPHD</sequence>
<accession>A0A4P9Y0Y1</accession>
<dbReference type="AlphaFoldDB" id="A0A4P9Y0Y1"/>
<dbReference type="GO" id="GO:0004496">
    <property type="term" value="F:mevalonate kinase activity"/>
    <property type="evidence" value="ECO:0007669"/>
    <property type="project" value="InterPro"/>
</dbReference>
<dbReference type="GO" id="GO:0005524">
    <property type="term" value="F:ATP binding"/>
    <property type="evidence" value="ECO:0007669"/>
    <property type="project" value="InterPro"/>
</dbReference>
<name>A0A4P9Y0Y1_9FUNG</name>
<dbReference type="InterPro" id="IPR006205">
    <property type="entry name" value="Mev_gal_kin"/>
</dbReference>
<evidence type="ECO:0000313" key="4">
    <source>
        <dbReference type="Proteomes" id="UP000267251"/>
    </source>
</evidence>
<keyword evidence="4" id="KW-1185">Reference proteome</keyword>
<protein>
    <recommendedName>
        <fullName evidence="5">Mevalonate kinase</fullName>
    </recommendedName>
</protein>
<evidence type="ECO:0008006" key="5">
    <source>
        <dbReference type="Google" id="ProtNLM"/>
    </source>
</evidence>
<feature type="non-terminal residue" evidence="3">
    <location>
        <position position="80"/>
    </location>
</feature>
<dbReference type="EMBL" id="KZ988901">
    <property type="protein sequence ID" value="RKP11450.1"/>
    <property type="molecule type" value="Genomic_DNA"/>
</dbReference>
<gene>
    <name evidence="3" type="ORF">BJ684DRAFT_21981</name>
</gene>
<organism evidence="3 4">
    <name type="scientific">Piptocephalis cylindrospora</name>
    <dbReference type="NCBI Taxonomy" id="1907219"/>
    <lineage>
        <taxon>Eukaryota</taxon>
        <taxon>Fungi</taxon>
        <taxon>Fungi incertae sedis</taxon>
        <taxon>Zoopagomycota</taxon>
        <taxon>Zoopagomycotina</taxon>
        <taxon>Zoopagomycetes</taxon>
        <taxon>Zoopagales</taxon>
        <taxon>Piptocephalidaceae</taxon>
        <taxon>Piptocephalis</taxon>
    </lineage>
</organism>
<keyword evidence="2" id="KW-0418">Kinase</keyword>
<dbReference type="PANTHER" id="PTHR43290">
    <property type="entry name" value="MEVALONATE KINASE"/>
    <property type="match status" value="1"/>
</dbReference>
<dbReference type="PANTHER" id="PTHR43290:SF2">
    <property type="entry name" value="MEVALONATE KINASE"/>
    <property type="match status" value="1"/>
</dbReference>
<evidence type="ECO:0000256" key="2">
    <source>
        <dbReference type="ARBA" id="ARBA00022777"/>
    </source>
</evidence>
<dbReference type="GO" id="GO:0019287">
    <property type="term" value="P:isopentenyl diphosphate biosynthetic process, mevalonate pathway"/>
    <property type="evidence" value="ECO:0007669"/>
    <property type="project" value="TreeGrafter"/>
</dbReference>
<keyword evidence="1" id="KW-0808">Transferase</keyword>
<dbReference type="SUPFAM" id="SSF54211">
    <property type="entry name" value="Ribosomal protein S5 domain 2-like"/>
    <property type="match status" value="1"/>
</dbReference>
<evidence type="ECO:0000256" key="1">
    <source>
        <dbReference type="ARBA" id="ARBA00022679"/>
    </source>
</evidence>
<dbReference type="InterPro" id="IPR014721">
    <property type="entry name" value="Ribsml_uS5_D2-typ_fold_subgr"/>
</dbReference>
<proteinExistence type="predicted"/>
<dbReference type="InterPro" id="IPR020568">
    <property type="entry name" value="Ribosomal_Su5_D2-typ_SF"/>
</dbReference>
<dbReference type="Gene3D" id="3.30.230.10">
    <property type="match status" value="1"/>
</dbReference>
<evidence type="ECO:0000313" key="3">
    <source>
        <dbReference type="EMBL" id="RKP11450.1"/>
    </source>
</evidence>
<dbReference type="Proteomes" id="UP000267251">
    <property type="component" value="Unassembled WGS sequence"/>
</dbReference>
<dbReference type="GO" id="GO:0005829">
    <property type="term" value="C:cytosol"/>
    <property type="evidence" value="ECO:0007669"/>
    <property type="project" value="TreeGrafter"/>
</dbReference>
<dbReference type="OrthoDB" id="1652964at2759"/>
<reference evidence="4" key="1">
    <citation type="journal article" date="2018" name="Nat. Microbiol.">
        <title>Leveraging single-cell genomics to expand the fungal tree of life.</title>
        <authorList>
            <person name="Ahrendt S.R."/>
            <person name="Quandt C.A."/>
            <person name="Ciobanu D."/>
            <person name="Clum A."/>
            <person name="Salamov A."/>
            <person name="Andreopoulos B."/>
            <person name="Cheng J.F."/>
            <person name="Woyke T."/>
            <person name="Pelin A."/>
            <person name="Henrissat B."/>
            <person name="Reynolds N.K."/>
            <person name="Benny G.L."/>
            <person name="Smith M.E."/>
            <person name="James T.Y."/>
            <person name="Grigoriev I.V."/>
        </authorList>
    </citation>
    <scope>NUCLEOTIDE SEQUENCE [LARGE SCALE GENOMIC DNA]</scope>
</reference>